<protein>
    <submittedName>
        <fullName evidence="1">Uncharacterized protein</fullName>
    </submittedName>
</protein>
<evidence type="ECO:0000313" key="1">
    <source>
        <dbReference type="EMBL" id="JAH69079.1"/>
    </source>
</evidence>
<organism evidence="1">
    <name type="scientific">Anguilla anguilla</name>
    <name type="common">European freshwater eel</name>
    <name type="synonym">Muraena anguilla</name>
    <dbReference type="NCBI Taxonomy" id="7936"/>
    <lineage>
        <taxon>Eukaryota</taxon>
        <taxon>Metazoa</taxon>
        <taxon>Chordata</taxon>
        <taxon>Craniata</taxon>
        <taxon>Vertebrata</taxon>
        <taxon>Euteleostomi</taxon>
        <taxon>Actinopterygii</taxon>
        <taxon>Neopterygii</taxon>
        <taxon>Teleostei</taxon>
        <taxon>Anguilliformes</taxon>
        <taxon>Anguillidae</taxon>
        <taxon>Anguilla</taxon>
    </lineage>
</organism>
<dbReference type="EMBL" id="GBXM01039498">
    <property type="protein sequence ID" value="JAH69079.1"/>
    <property type="molecule type" value="Transcribed_RNA"/>
</dbReference>
<proteinExistence type="predicted"/>
<dbReference type="AlphaFoldDB" id="A0A0E9UT83"/>
<reference evidence="1" key="2">
    <citation type="journal article" date="2015" name="Fish Shellfish Immunol.">
        <title>Early steps in the European eel (Anguilla anguilla)-Vibrio vulnificus interaction in the gills: Role of the RtxA13 toxin.</title>
        <authorList>
            <person name="Callol A."/>
            <person name="Pajuelo D."/>
            <person name="Ebbesson L."/>
            <person name="Teles M."/>
            <person name="MacKenzie S."/>
            <person name="Amaro C."/>
        </authorList>
    </citation>
    <scope>NUCLEOTIDE SEQUENCE</scope>
</reference>
<sequence>MRNTINSSPSFDSVNNYIFDSSTVVIRIT</sequence>
<reference evidence="1" key="1">
    <citation type="submission" date="2014-11" db="EMBL/GenBank/DDBJ databases">
        <authorList>
            <person name="Amaro Gonzalez C."/>
        </authorList>
    </citation>
    <scope>NUCLEOTIDE SEQUENCE</scope>
</reference>
<name>A0A0E9UT83_ANGAN</name>
<accession>A0A0E9UT83</accession>